<evidence type="ECO:0000313" key="5">
    <source>
        <dbReference type="EMBL" id="BCK78274.1"/>
    </source>
</evidence>
<dbReference type="InterPro" id="IPR008920">
    <property type="entry name" value="TF_FadR/GntR_C"/>
</dbReference>
<reference evidence="5" key="1">
    <citation type="submission" date="2020-09" db="EMBL/GenBank/DDBJ databases">
        <title>New species isolated from human feces.</title>
        <authorList>
            <person name="Kitahara M."/>
            <person name="Shigeno Y."/>
            <person name="Shime M."/>
            <person name="Matsumoto Y."/>
            <person name="Nakamura S."/>
            <person name="Motooka D."/>
            <person name="Fukuoka S."/>
            <person name="Nishikawa H."/>
            <person name="Benno Y."/>
        </authorList>
    </citation>
    <scope>NUCLEOTIDE SEQUENCE</scope>
    <source>
        <strain evidence="5">MM35</strain>
    </source>
</reference>
<dbReference type="Pfam" id="PF07729">
    <property type="entry name" value="FCD"/>
    <property type="match status" value="1"/>
</dbReference>
<feature type="domain" description="HTH gntR-type" evidence="4">
    <location>
        <begin position="4"/>
        <end position="73"/>
    </location>
</feature>
<evidence type="ECO:0000256" key="1">
    <source>
        <dbReference type="ARBA" id="ARBA00023015"/>
    </source>
</evidence>
<name>A0A810PQS0_9FIRM</name>
<dbReference type="CDD" id="cd07377">
    <property type="entry name" value="WHTH_GntR"/>
    <property type="match status" value="1"/>
</dbReference>
<dbReference type="SUPFAM" id="SSF48008">
    <property type="entry name" value="GntR ligand-binding domain-like"/>
    <property type="match status" value="1"/>
</dbReference>
<dbReference type="SMART" id="SM00345">
    <property type="entry name" value="HTH_GNTR"/>
    <property type="match status" value="1"/>
</dbReference>
<dbReference type="InterPro" id="IPR000524">
    <property type="entry name" value="Tscrpt_reg_HTH_GntR"/>
</dbReference>
<dbReference type="Gene3D" id="1.10.10.10">
    <property type="entry name" value="Winged helix-like DNA-binding domain superfamily/Winged helix DNA-binding domain"/>
    <property type="match status" value="1"/>
</dbReference>
<dbReference type="PANTHER" id="PTHR43537:SF5">
    <property type="entry name" value="UXU OPERON TRANSCRIPTIONAL REGULATOR"/>
    <property type="match status" value="1"/>
</dbReference>
<evidence type="ECO:0000256" key="3">
    <source>
        <dbReference type="ARBA" id="ARBA00023163"/>
    </source>
</evidence>
<accession>A0A810PQS0</accession>
<organism evidence="5 6">
    <name type="scientific">Vescimonas fastidiosa</name>
    <dbReference type="NCBI Taxonomy" id="2714353"/>
    <lineage>
        <taxon>Bacteria</taxon>
        <taxon>Bacillati</taxon>
        <taxon>Bacillota</taxon>
        <taxon>Clostridia</taxon>
        <taxon>Eubacteriales</taxon>
        <taxon>Oscillospiraceae</taxon>
        <taxon>Vescimonas</taxon>
    </lineage>
</organism>
<dbReference type="GO" id="GO:0003677">
    <property type="term" value="F:DNA binding"/>
    <property type="evidence" value="ECO:0007669"/>
    <property type="project" value="UniProtKB-KW"/>
</dbReference>
<evidence type="ECO:0000259" key="4">
    <source>
        <dbReference type="PROSITE" id="PS50949"/>
    </source>
</evidence>
<dbReference type="RefSeq" id="WP_212818923.1">
    <property type="nucleotide sequence ID" value="NZ_AP023415.1"/>
</dbReference>
<dbReference type="PANTHER" id="PTHR43537">
    <property type="entry name" value="TRANSCRIPTIONAL REGULATOR, GNTR FAMILY"/>
    <property type="match status" value="1"/>
</dbReference>
<keyword evidence="3" id="KW-0804">Transcription</keyword>
<dbReference type="GO" id="GO:0003700">
    <property type="term" value="F:DNA-binding transcription factor activity"/>
    <property type="evidence" value="ECO:0007669"/>
    <property type="project" value="InterPro"/>
</dbReference>
<dbReference type="EMBL" id="AP023415">
    <property type="protein sequence ID" value="BCK78274.1"/>
    <property type="molecule type" value="Genomic_DNA"/>
</dbReference>
<sequence>MMRKDLPHQVADSLYKMIADTQEFRPGDKLPGENTLSDRLGISRSTLREAIKVLCSQGVLEVYRGKGTFVSESMESFISFGLDELDLNRSRVKDLFEARLLFEPQLAAMACQRATDEELGAIMEAGKLVEEQIRLHADRTSADQEFHQRIAVASHNRFMLQLLPIIHSAVSETIMLNEHQELLSDITLRDHALLMDFLGKRDAFGAEAAMRIHLRSAMNALALAK</sequence>
<keyword evidence="1" id="KW-0805">Transcription regulation</keyword>
<dbReference type="AlphaFoldDB" id="A0A810PQS0"/>
<dbReference type="InterPro" id="IPR036390">
    <property type="entry name" value="WH_DNA-bd_sf"/>
</dbReference>
<dbReference type="SMART" id="SM00895">
    <property type="entry name" value="FCD"/>
    <property type="match status" value="1"/>
</dbReference>
<evidence type="ECO:0000313" key="6">
    <source>
        <dbReference type="Proteomes" id="UP000681343"/>
    </source>
</evidence>
<dbReference type="PRINTS" id="PR00035">
    <property type="entry name" value="HTHGNTR"/>
</dbReference>
<dbReference type="PROSITE" id="PS50949">
    <property type="entry name" value="HTH_GNTR"/>
    <property type="match status" value="1"/>
</dbReference>
<dbReference type="Gene3D" id="1.20.120.530">
    <property type="entry name" value="GntR ligand-binding domain-like"/>
    <property type="match status" value="1"/>
</dbReference>
<dbReference type="KEGG" id="vfa:MM35RIKEN_04660"/>
<dbReference type="SUPFAM" id="SSF46785">
    <property type="entry name" value="Winged helix' DNA-binding domain"/>
    <property type="match status" value="1"/>
</dbReference>
<protein>
    <submittedName>
        <fullName evidence="5">GntR family transcriptional regulator</fullName>
    </submittedName>
</protein>
<gene>
    <name evidence="5" type="ORF">MM35RIKEN_04660</name>
</gene>
<evidence type="ECO:0000256" key="2">
    <source>
        <dbReference type="ARBA" id="ARBA00023125"/>
    </source>
</evidence>
<keyword evidence="6" id="KW-1185">Reference proteome</keyword>
<dbReference type="Proteomes" id="UP000681343">
    <property type="component" value="Chromosome"/>
</dbReference>
<dbReference type="InterPro" id="IPR011711">
    <property type="entry name" value="GntR_C"/>
</dbReference>
<dbReference type="Pfam" id="PF00392">
    <property type="entry name" value="GntR"/>
    <property type="match status" value="1"/>
</dbReference>
<proteinExistence type="predicted"/>
<keyword evidence="2" id="KW-0238">DNA-binding</keyword>
<dbReference type="InterPro" id="IPR036388">
    <property type="entry name" value="WH-like_DNA-bd_sf"/>
</dbReference>